<gene>
    <name evidence="7" type="primary">flgF</name>
    <name evidence="7" type="ORF">SU32_11850</name>
</gene>
<comment type="caution">
    <text evidence="7">The sequence shown here is derived from an EMBL/GenBank/DDBJ whole genome shotgun (WGS) entry which is preliminary data.</text>
</comment>
<organism evidence="7 8">
    <name type="scientific">Ahrensia marina</name>
    <dbReference type="NCBI Taxonomy" id="1514904"/>
    <lineage>
        <taxon>Bacteria</taxon>
        <taxon>Pseudomonadati</taxon>
        <taxon>Pseudomonadota</taxon>
        <taxon>Alphaproteobacteria</taxon>
        <taxon>Hyphomicrobiales</taxon>
        <taxon>Ahrensiaceae</taxon>
        <taxon>Ahrensia</taxon>
    </lineage>
</organism>
<dbReference type="PROSITE" id="PS00588">
    <property type="entry name" value="FLAGELLA_BB_ROD"/>
    <property type="match status" value="1"/>
</dbReference>
<dbReference type="OrthoDB" id="9804559at2"/>
<proteinExistence type="inferred from homology"/>
<dbReference type="InterPro" id="IPR012836">
    <property type="entry name" value="FlgF"/>
</dbReference>
<dbReference type="NCBIfam" id="TIGR03506">
    <property type="entry name" value="FlgEFG_subfam"/>
    <property type="match status" value="1"/>
</dbReference>
<protein>
    <recommendedName>
        <fullName evidence="4">Flagellar basal-body rod protein FlgF</fullName>
    </recommendedName>
</protein>
<dbReference type="InterPro" id="IPR019776">
    <property type="entry name" value="Flagellar_basal_body_rod_CS"/>
</dbReference>
<feature type="domain" description="Flagellar hook protein FlgE/F/G-like D1" evidence="6">
    <location>
        <begin position="80"/>
        <end position="145"/>
    </location>
</feature>
<dbReference type="Pfam" id="PF06429">
    <property type="entry name" value="Flg_bbr_C"/>
    <property type="match status" value="1"/>
</dbReference>
<dbReference type="PANTHER" id="PTHR30435">
    <property type="entry name" value="FLAGELLAR PROTEIN"/>
    <property type="match status" value="1"/>
</dbReference>
<dbReference type="Proteomes" id="UP000038011">
    <property type="component" value="Unassembled WGS sequence"/>
</dbReference>
<dbReference type="Pfam" id="PF22692">
    <property type="entry name" value="LlgE_F_G_D1"/>
    <property type="match status" value="1"/>
</dbReference>
<dbReference type="NCBIfam" id="NF009282">
    <property type="entry name" value="PRK12642.1"/>
    <property type="match status" value="1"/>
</dbReference>
<evidence type="ECO:0000256" key="1">
    <source>
        <dbReference type="ARBA" id="ARBA00004117"/>
    </source>
</evidence>
<dbReference type="InterPro" id="IPR010930">
    <property type="entry name" value="Flg_bb/hook_C_dom"/>
</dbReference>
<keyword evidence="7" id="KW-0966">Cell projection</keyword>
<evidence type="ECO:0000256" key="4">
    <source>
        <dbReference type="RuleBase" id="RU362116"/>
    </source>
</evidence>
<dbReference type="RefSeq" id="WP_053999588.1">
    <property type="nucleotide sequence ID" value="NZ_JXMU01000017.1"/>
</dbReference>
<sequence>MQDGLTVSLTGQVAMEERLTSLANNVANSRTVGFRATQITFDEVLKSVDDQRISMVSKGDEIISDRAGGLEKTGNTLDLAISGDAWFQVRSNGVNVMTRDGRFKVDDQGALVTLGGDAVLDGGGAPIQINIAAGEIDIAGDGVISQNGNIVGGVGLFSFEPGIDFERYGPSGFRANATTEPLVDQSKAGVMQGYVEQSNVNPIQEITRLITVQRSFEQSVALSEQSDQSLQQLIRSFGR</sequence>
<dbReference type="InterPro" id="IPR053967">
    <property type="entry name" value="LlgE_F_G-like_D1"/>
</dbReference>
<keyword evidence="7" id="KW-0282">Flagellum</keyword>
<comment type="similarity">
    <text evidence="2 4">Belongs to the flagella basal body rod proteins family.</text>
</comment>
<keyword evidence="3 4" id="KW-0975">Bacterial flagellum</keyword>
<dbReference type="InterPro" id="IPR020013">
    <property type="entry name" value="Flagellar_FlgE/F/G"/>
</dbReference>
<dbReference type="PANTHER" id="PTHR30435:SF19">
    <property type="entry name" value="FLAGELLAR BASAL-BODY ROD PROTEIN FLGG"/>
    <property type="match status" value="1"/>
</dbReference>
<keyword evidence="7" id="KW-0969">Cilium</keyword>
<dbReference type="AlphaFoldDB" id="A0A0N0E731"/>
<evidence type="ECO:0000313" key="7">
    <source>
        <dbReference type="EMBL" id="KPB00711.1"/>
    </source>
</evidence>
<dbReference type="PATRIC" id="fig|1514904.3.peg.1213"/>
<evidence type="ECO:0000259" key="6">
    <source>
        <dbReference type="Pfam" id="PF22692"/>
    </source>
</evidence>
<dbReference type="STRING" id="1514904.SU32_11850"/>
<accession>A0A0N0E731</accession>
<evidence type="ECO:0000259" key="5">
    <source>
        <dbReference type="Pfam" id="PF06429"/>
    </source>
</evidence>
<dbReference type="GO" id="GO:0030694">
    <property type="term" value="C:bacterial-type flagellum basal body, rod"/>
    <property type="evidence" value="ECO:0007669"/>
    <property type="project" value="UniProtKB-UniRule"/>
</dbReference>
<dbReference type="NCBIfam" id="TIGR02490">
    <property type="entry name" value="flgF"/>
    <property type="match status" value="1"/>
</dbReference>
<evidence type="ECO:0000256" key="3">
    <source>
        <dbReference type="ARBA" id="ARBA00023143"/>
    </source>
</evidence>
<dbReference type="EMBL" id="JXMU01000017">
    <property type="protein sequence ID" value="KPB00711.1"/>
    <property type="molecule type" value="Genomic_DNA"/>
</dbReference>
<feature type="domain" description="Flagellar basal-body/hook protein C-terminal" evidence="5">
    <location>
        <begin position="191"/>
        <end position="235"/>
    </location>
</feature>
<comment type="subcellular location">
    <subcellularLocation>
        <location evidence="1 4">Bacterial flagellum basal body</location>
    </subcellularLocation>
</comment>
<dbReference type="GO" id="GO:0071978">
    <property type="term" value="P:bacterial-type flagellum-dependent swarming motility"/>
    <property type="evidence" value="ECO:0007669"/>
    <property type="project" value="TreeGrafter"/>
</dbReference>
<evidence type="ECO:0000256" key="2">
    <source>
        <dbReference type="ARBA" id="ARBA00009677"/>
    </source>
</evidence>
<name>A0A0N0E731_9HYPH</name>
<dbReference type="SUPFAM" id="SSF117143">
    <property type="entry name" value="Flagellar hook protein flgE"/>
    <property type="match status" value="1"/>
</dbReference>
<dbReference type="InterPro" id="IPR037925">
    <property type="entry name" value="FlgE/F/G-like"/>
</dbReference>
<reference evidence="7 8" key="1">
    <citation type="submission" date="2015-01" db="EMBL/GenBank/DDBJ databases">
        <title>Ahrensia donghaiensis sp. nov., a novel dimethylsulphoniopropionate-cleavage bacterium isolated from seawater and emended descriptions of the genus Ahrensia and Ahrensia kielensis.</title>
        <authorList>
            <person name="Liu J."/>
        </authorList>
    </citation>
    <scope>NUCLEOTIDE SEQUENCE [LARGE SCALE GENOMIC DNA]</scope>
    <source>
        <strain evidence="7 8">LZD062</strain>
    </source>
</reference>
<evidence type="ECO:0000313" key="8">
    <source>
        <dbReference type="Proteomes" id="UP000038011"/>
    </source>
</evidence>
<comment type="subunit">
    <text evidence="4">The basal body constitutes a major portion of the flagellar organelle and consists of five rings (E,L,P,S, and M) mounted on a central rod. The rod consists of about 26 subunits of FlgG in the distal portion, and FlgB, FlgC and FlgF are thought to build up the proximal portion of the rod with about 6 subunits each.</text>
</comment>
<keyword evidence="8" id="KW-1185">Reference proteome</keyword>